<dbReference type="EMBL" id="SIDB01000001">
    <property type="protein sequence ID" value="KAI3438954.1"/>
    <property type="molecule type" value="Genomic_DNA"/>
</dbReference>
<reference evidence="2" key="2">
    <citation type="submission" date="2020-11" db="EMBL/GenBank/DDBJ databases">
        <authorList>
            <person name="Cecchin M."/>
            <person name="Marcolungo L."/>
            <person name="Rossato M."/>
            <person name="Girolomoni L."/>
            <person name="Cosentino E."/>
            <person name="Cuine S."/>
            <person name="Li-Beisson Y."/>
            <person name="Delledonne M."/>
            <person name="Ballottari M."/>
        </authorList>
    </citation>
    <scope>NUCLEOTIDE SEQUENCE</scope>
    <source>
        <strain evidence="2">211/11P</strain>
        <tissue evidence="2">Whole cell</tissue>
    </source>
</reference>
<evidence type="ECO:0000313" key="3">
    <source>
        <dbReference type="Proteomes" id="UP001055712"/>
    </source>
</evidence>
<dbReference type="AlphaFoldDB" id="A0A9D4Z2L7"/>
<feature type="compositionally biased region" description="Basic residues" evidence="1">
    <location>
        <begin position="412"/>
        <end position="421"/>
    </location>
</feature>
<accession>A0A9D4Z2L7</accession>
<feature type="compositionally biased region" description="Low complexity" evidence="1">
    <location>
        <begin position="135"/>
        <end position="147"/>
    </location>
</feature>
<gene>
    <name evidence="2" type="ORF">D9Q98_001368</name>
</gene>
<feature type="region of interest" description="Disordered" evidence="1">
    <location>
        <begin position="388"/>
        <end position="421"/>
    </location>
</feature>
<reference evidence="2" key="1">
    <citation type="journal article" date="2019" name="Plant J.">
        <title>Chlorella vulgaris genome assembly and annotation reveals the molecular basis for metabolic acclimation to high light conditions.</title>
        <authorList>
            <person name="Cecchin M."/>
            <person name="Marcolungo L."/>
            <person name="Rossato M."/>
            <person name="Girolomoni L."/>
            <person name="Cosentino E."/>
            <person name="Cuine S."/>
            <person name="Li-Beisson Y."/>
            <person name="Delledonne M."/>
            <person name="Ballottari M."/>
        </authorList>
    </citation>
    <scope>NUCLEOTIDE SEQUENCE</scope>
    <source>
        <strain evidence="2">211/11P</strain>
    </source>
</reference>
<proteinExistence type="predicted"/>
<keyword evidence="3" id="KW-1185">Reference proteome</keyword>
<sequence>MCDRRSGLDRGTEGPKYQAVRAPVPAATCELGGALCMAPSATLAGPASFNVAQIAVEDSQQALYAECTGIPAGELPRIRTWQCASPATAHSGGPVSAAAVPAWRQRSVTPTDLAGKHASDTDSCECMGPITPAAASSQAAGSPGPAAKTTAGVPASPRTAGDARGGVAGCATYAEPSAQRAASAAALWLRIRSFMDCVAASPLVHSALLSLELGGTHPLAAEPGLPASEALQWTLGQLLAMHLKADLAEASEHTVLACLWLLESVESVWRSPATVCLNDYLKHLAVFSPEAVVAITADWKRSFRELREGVVAAQSDLLQRLGWLLRLDLVSEVKPCLDLLFRLPRGAKQALAEASVSRASAAATRQAWALRMHCVCTQVQQQAVHLRNPARTAQRRPKLSEVEEEAQLTPTKRQRVHRTLS</sequence>
<comment type="caution">
    <text evidence="2">The sequence shown here is derived from an EMBL/GenBank/DDBJ whole genome shotgun (WGS) entry which is preliminary data.</text>
</comment>
<feature type="region of interest" description="Disordered" evidence="1">
    <location>
        <begin position="135"/>
        <end position="161"/>
    </location>
</feature>
<organism evidence="2 3">
    <name type="scientific">Chlorella vulgaris</name>
    <name type="common">Green alga</name>
    <dbReference type="NCBI Taxonomy" id="3077"/>
    <lineage>
        <taxon>Eukaryota</taxon>
        <taxon>Viridiplantae</taxon>
        <taxon>Chlorophyta</taxon>
        <taxon>core chlorophytes</taxon>
        <taxon>Trebouxiophyceae</taxon>
        <taxon>Chlorellales</taxon>
        <taxon>Chlorellaceae</taxon>
        <taxon>Chlorella clade</taxon>
        <taxon>Chlorella</taxon>
    </lineage>
</organism>
<dbReference type="Proteomes" id="UP001055712">
    <property type="component" value="Unassembled WGS sequence"/>
</dbReference>
<evidence type="ECO:0000256" key="1">
    <source>
        <dbReference type="SAM" id="MobiDB-lite"/>
    </source>
</evidence>
<dbReference type="OrthoDB" id="517988at2759"/>
<name>A0A9D4Z2L7_CHLVU</name>
<evidence type="ECO:0000313" key="2">
    <source>
        <dbReference type="EMBL" id="KAI3438954.1"/>
    </source>
</evidence>
<protein>
    <submittedName>
        <fullName evidence="2">Uncharacterized protein</fullName>
    </submittedName>
</protein>